<dbReference type="InterPro" id="IPR007159">
    <property type="entry name" value="SpoVT-AbrB_dom"/>
</dbReference>
<dbReference type="Pfam" id="PF04014">
    <property type="entry name" value="MazE_antitoxin"/>
    <property type="match status" value="1"/>
</dbReference>
<comment type="caution">
    <text evidence="3">The sequence shown here is derived from an EMBL/GenBank/DDBJ whole genome shotgun (WGS) entry which is preliminary data.</text>
</comment>
<keyword evidence="1" id="KW-0238">DNA-binding</keyword>
<evidence type="ECO:0000259" key="2">
    <source>
        <dbReference type="PROSITE" id="PS51740"/>
    </source>
</evidence>
<accession>A0A1S7TXQ6</accession>
<evidence type="ECO:0000313" key="3">
    <source>
        <dbReference type="EMBL" id="CVI59379.1"/>
    </source>
</evidence>
<dbReference type="Proteomes" id="UP000192140">
    <property type="component" value="Unassembled WGS sequence"/>
</dbReference>
<dbReference type="RefSeq" id="WP_003523219.1">
    <property type="nucleotide sequence ID" value="NZ_LT009776.1"/>
</dbReference>
<proteinExistence type="predicted"/>
<dbReference type="NCBIfam" id="TIGR01439">
    <property type="entry name" value="lp_hng_hel_AbrB"/>
    <property type="match status" value="1"/>
</dbReference>
<dbReference type="AlphaFoldDB" id="A0A1S7TXQ6"/>
<dbReference type="GO" id="GO:0003677">
    <property type="term" value="F:DNA binding"/>
    <property type="evidence" value="ECO:0007669"/>
    <property type="project" value="UniProtKB-UniRule"/>
</dbReference>
<dbReference type="Gene3D" id="2.10.260.10">
    <property type="match status" value="1"/>
</dbReference>
<dbReference type="SMART" id="SM00966">
    <property type="entry name" value="SpoVT_AbrB"/>
    <property type="match status" value="1"/>
</dbReference>
<dbReference type="EMBL" id="FCNP01000033">
    <property type="protein sequence ID" value="CVI59379.1"/>
    <property type="molecule type" value="Genomic_DNA"/>
</dbReference>
<sequence>MGFQVTITSKGQMTVPKNVREQLKIKPGDKCYAWVRNGEMIVVPRNKSLADLAGILGKPPNGKKLTVEQMNDAIGEGAVARYKRSTGKTEDE</sequence>
<gene>
    <name evidence="3" type="ORF">AGR7A_Lc120510</name>
</gene>
<organism evidence="3 4">
    <name type="scientific">Agrobacterium deltaense NCPPB 1641</name>
    <dbReference type="NCBI Taxonomy" id="1183425"/>
    <lineage>
        <taxon>Bacteria</taxon>
        <taxon>Pseudomonadati</taxon>
        <taxon>Pseudomonadota</taxon>
        <taxon>Alphaproteobacteria</taxon>
        <taxon>Hyphomicrobiales</taxon>
        <taxon>Rhizobiaceae</taxon>
        <taxon>Rhizobium/Agrobacterium group</taxon>
        <taxon>Agrobacterium</taxon>
    </lineage>
</organism>
<dbReference type="PROSITE" id="PS51740">
    <property type="entry name" value="SPOVT_ABRB"/>
    <property type="match status" value="1"/>
</dbReference>
<feature type="domain" description="SpoVT-AbrB" evidence="2">
    <location>
        <begin position="2"/>
        <end position="47"/>
    </location>
</feature>
<dbReference type="InterPro" id="IPR037914">
    <property type="entry name" value="SpoVT-AbrB_sf"/>
</dbReference>
<protein>
    <submittedName>
        <fullName evidence="3">Transcriptional regulator, AbrB family protein</fullName>
    </submittedName>
</protein>
<keyword evidence="4" id="KW-1185">Reference proteome</keyword>
<dbReference type="SUPFAM" id="SSF89447">
    <property type="entry name" value="AbrB/MazE/MraZ-like"/>
    <property type="match status" value="1"/>
</dbReference>
<reference evidence="3" key="1">
    <citation type="submission" date="2016-01" db="EMBL/GenBank/DDBJ databases">
        <authorList>
            <person name="Regsiter A."/>
            <person name="william w."/>
        </authorList>
    </citation>
    <scope>NUCLEOTIDE SEQUENCE</scope>
    <source>
        <strain evidence="3">NCPPB 1641</strain>
    </source>
</reference>
<evidence type="ECO:0000256" key="1">
    <source>
        <dbReference type="PROSITE-ProRule" id="PRU01076"/>
    </source>
</evidence>
<evidence type="ECO:0000313" key="4">
    <source>
        <dbReference type="Proteomes" id="UP000192140"/>
    </source>
</evidence>
<name>A0A1S7TXQ6_9HYPH</name>